<accession>A0A225E6F3</accession>
<gene>
    <name evidence="1" type="ORF">FRUB_02017</name>
</gene>
<proteinExistence type="predicted"/>
<protein>
    <submittedName>
        <fullName evidence="1">Uncharacterized protein</fullName>
    </submittedName>
</protein>
<comment type="caution">
    <text evidence="1">The sequence shown here is derived from an EMBL/GenBank/DDBJ whole genome shotgun (WGS) entry which is preliminary data.</text>
</comment>
<name>A0A225E6F3_9BACT</name>
<keyword evidence="2" id="KW-1185">Reference proteome</keyword>
<evidence type="ECO:0000313" key="2">
    <source>
        <dbReference type="Proteomes" id="UP000214646"/>
    </source>
</evidence>
<dbReference type="EMBL" id="NIDE01000002">
    <property type="protein sequence ID" value="OWK45686.1"/>
    <property type="molecule type" value="Genomic_DNA"/>
</dbReference>
<organism evidence="1 2">
    <name type="scientific">Fimbriiglobus ruber</name>
    <dbReference type="NCBI Taxonomy" id="1908690"/>
    <lineage>
        <taxon>Bacteria</taxon>
        <taxon>Pseudomonadati</taxon>
        <taxon>Planctomycetota</taxon>
        <taxon>Planctomycetia</taxon>
        <taxon>Gemmatales</taxon>
        <taxon>Gemmataceae</taxon>
        <taxon>Fimbriiglobus</taxon>
    </lineage>
</organism>
<evidence type="ECO:0000313" key="1">
    <source>
        <dbReference type="EMBL" id="OWK45686.1"/>
    </source>
</evidence>
<dbReference type="Proteomes" id="UP000214646">
    <property type="component" value="Unassembled WGS sequence"/>
</dbReference>
<dbReference type="AlphaFoldDB" id="A0A225E6F3"/>
<sequence>MSEFAGVHAAQNVVPDIELETNRMLPSPSPQMTPPVWNELGCL</sequence>
<reference evidence="2" key="1">
    <citation type="submission" date="2017-06" db="EMBL/GenBank/DDBJ databases">
        <title>Genome analysis of Fimbriiglobus ruber SP5, the first member of the order Planctomycetales with confirmed chitinolytic capability.</title>
        <authorList>
            <person name="Ravin N.V."/>
            <person name="Rakitin A.L."/>
            <person name="Ivanova A.A."/>
            <person name="Beletsky A.V."/>
            <person name="Kulichevskaya I.S."/>
            <person name="Mardanov A.V."/>
            <person name="Dedysh S.N."/>
        </authorList>
    </citation>
    <scope>NUCLEOTIDE SEQUENCE [LARGE SCALE GENOMIC DNA]</scope>
    <source>
        <strain evidence="2">SP5</strain>
    </source>
</reference>